<dbReference type="Proteomes" id="UP000790377">
    <property type="component" value="Unassembled WGS sequence"/>
</dbReference>
<accession>A0ACB7ZRW4</accession>
<organism evidence="1 2">
    <name type="scientific">Hygrophoropsis aurantiaca</name>
    <dbReference type="NCBI Taxonomy" id="72124"/>
    <lineage>
        <taxon>Eukaryota</taxon>
        <taxon>Fungi</taxon>
        <taxon>Dikarya</taxon>
        <taxon>Basidiomycota</taxon>
        <taxon>Agaricomycotina</taxon>
        <taxon>Agaricomycetes</taxon>
        <taxon>Agaricomycetidae</taxon>
        <taxon>Boletales</taxon>
        <taxon>Coniophorineae</taxon>
        <taxon>Hygrophoropsidaceae</taxon>
        <taxon>Hygrophoropsis</taxon>
    </lineage>
</organism>
<sequence>MHTGKWWWQTQKKTPGATVIPILLSSDKTQITMFRNKSAYPVYMTIGNLPKDIRRKPSRGGQILLAYLPTTRLEHITNKAARRRTIANLFHACMSHILRPLENAGKEGVSMASGDGVLRRGHPLVACYIGDYPEQVLVSGAKTGECAECDIP</sequence>
<protein>
    <submittedName>
        <fullName evidence="1">Uncharacterized protein</fullName>
    </submittedName>
</protein>
<evidence type="ECO:0000313" key="1">
    <source>
        <dbReference type="EMBL" id="KAH7903442.1"/>
    </source>
</evidence>
<feature type="non-terminal residue" evidence="1">
    <location>
        <position position="152"/>
    </location>
</feature>
<reference evidence="1" key="1">
    <citation type="journal article" date="2021" name="New Phytol.">
        <title>Evolutionary innovations through gain and loss of genes in the ectomycorrhizal Boletales.</title>
        <authorList>
            <person name="Wu G."/>
            <person name="Miyauchi S."/>
            <person name="Morin E."/>
            <person name="Kuo A."/>
            <person name="Drula E."/>
            <person name="Varga T."/>
            <person name="Kohler A."/>
            <person name="Feng B."/>
            <person name="Cao Y."/>
            <person name="Lipzen A."/>
            <person name="Daum C."/>
            <person name="Hundley H."/>
            <person name="Pangilinan J."/>
            <person name="Johnson J."/>
            <person name="Barry K."/>
            <person name="LaButti K."/>
            <person name="Ng V."/>
            <person name="Ahrendt S."/>
            <person name="Min B."/>
            <person name="Choi I.G."/>
            <person name="Park H."/>
            <person name="Plett J.M."/>
            <person name="Magnuson J."/>
            <person name="Spatafora J.W."/>
            <person name="Nagy L.G."/>
            <person name="Henrissat B."/>
            <person name="Grigoriev I.V."/>
            <person name="Yang Z.L."/>
            <person name="Xu J."/>
            <person name="Martin F.M."/>
        </authorList>
    </citation>
    <scope>NUCLEOTIDE SEQUENCE</scope>
    <source>
        <strain evidence="1">ATCC 28755</strain>
    </source>
</reference>
<dbReference type="EMBL" id="MU268970">
    <property type="protein sequence ID" value="KAH7903442.1"/>
    <property type="molecule type" value="Genomic_DNA"/>
</dbReference>
<comment type="caution">
    <text evidence="1">The sequence shown here is derived from an EMBL/GenBank/DDBJ whole genome shotgun (WGS) entry which is preliminary data.</text>
</comment>
<name>A0ACB7ZRW4_9AGAM</name>
<keyword evidence="2" id="KW-1185">Reference proteome</keyword>
<proteinExistence type="predicted"/>
<evidence type="ECO:0000313" key="2">
    <source>
        <dbReference type="Proteomes" id="UP000790377"/>
    </source>
</evidence>
<gene>
    <name evidence="1" type="ORF">BJ138DRAFT_1020610</name>
</gene>